<evidence type="ECO:0000313" key="7">
    <source>
        <dbReference type="Proteomes" id="UP000288943"/>
    </source>
</evidence>
<dbReference type="EMBL" id="JAMDMJ010000024">
    <property type="protein sequence ID" value="MCY9597768.1"/>
    <property type="molecule type" value="Genomic_DNA"/>
</dbReference>
<protein>
    <submittedName>
        <fullName evidence="6">Fructoselysine 6-kinase</fullName>
        <ecNumber evidence="5">2.7.1.218</ecNumber>
    </submittedName>
</protein>
<dbReference type="InterPro" id="IPR011611">
    <property type="entry name" value="PfkB_dom"/>
</dbReference>
<dbReference type="PANTHER" id="PTHR43085:SF41">
    <property type="entry name" value="FRUCTOSELYSINE 6-KINASE"/>
    <property type="match status" value="1"/>
</dbReference>
<evidence type="ECO:0000313" key="8">
    <source>
        <dbReference type="Proteomes" id="UP001527202"/>
    </source>
</evidence>
<organism evidence="6 7">
    <name type="scientific">Paenibacillus chitinolyticus</name>
    <dbReference type="NCBI Taxonomy" id="79263"/>
    <lineage>
        <taxon>Bacteria</taxon>
        <taxon>Bacillati</taxon>
        <taxon>Bacillota</taxon>
        <taxon>Bacilli</taxon>
        <taxon>Bacillales</taxon>
        <taxon>Paenibacillaceae</taxon>
        <taxon>Paenibacillus</taxon>
    </lineage>
</organism>
<evidence type="ECO:0000313" key="6">
    <source>
        <dbReference type="EMBL" id="QAV21022.1"/>
    </source>
</evidence>
<dbReference type="InterPro" id="IPR050306">
    <property type="entry name" value="PfkB_Carbo_kinase"/>
</dbReference>
<dbReference type="GeneID" id="95378338"/>
<keyword evidence="2 5" id="KW-0808">Transferase</keyword>
<dbReference type="KEGG" id="pchi:PC41400_26465"/>
<dbReference type="OrthoDB" id="9775849at2"/>
<dbReference type="PROSITE" id="PS00584">
    <property type="entry name" value="PFKB_KINASES_2"/>
    <property type="match status" value="1"/>
</dbReference>
<dbReference type="InterPro" id="IPR029056">
    <property type="entry name" value="Ribokinase-like"/>
</dbReference>
<reference evidence="6 7" key="1">
    <citation type="submission" date="2018-01" db="EMBL/GenBank/DDBJ databases">
        <title>The whole genome sequencing and assembly of Paenibacillus chitinolyticus KCCM 41400 strain.</title>
        <authorList>
            <person name="Kim J.-Y."/>
            <person name="Park M.-K."/>
            <person name="Lee Y.-J."/>
            <person name="Yi H."/>
            <person name="Bahn Y.-S."/>
            <person name="Kim J.F."/>
            <person name="Lee D.-W."/>
        </authorList>
    </citation>
    <scope>NUCLEOTIDE SEQUENCE [LARGE SCALE GENOMIC DNA]</scope>
    <source>
        <strain evidence="6 7">KCCM 41400</strain>
    </source>
</reference>
<evidence type="ECO:0000259" key="4">
    <source>
        <dbReference type="Pfam" id="PF00294"/>
    </source>
</evidence>
<name>A0A410X325_9BACL</name>
<dbReference type="PROSITE" id="PS00583">
    <property type="entry name" value="PFKB_KINASES_1"/>
    <property type="match status" value="1"/>
</dbReference>
<dbReference type="Gene3D" id="3.40.1190.20">
    <property type="match status" value="1"/>
</dbReference>
<accession>A0A410X325</accession>
<evidence type="ECO:0000256" key="2">
    <source>
        <dbReference type="ARBA" id="ARBA00022679"/>
    </source>
</evidence>
<dbReference type="SUPFAM" id="SSF53613">
    <property type="entry name" value="Ribokinase-like"/>
    <property type="match status" value="1"/>
</dbReference>
<dbReference type="AlphaFoldDB" id="A0A410X325"/>
<evidence type="ECO:0000313" key="5">
    <source>
        <dbReference type="EMBL" id="MCY9597768.1"/>
    </source>
</evidence>
<gene>
    <name evidence="5" type="primary">frlD</name>
    <name evidence="5" type="ORF">M5X16_18545</name>
    <name evidence="6" type="ORF">PC41400_26465</name>
</gene>
<dbReference type="Pfam" id="PF00294">
    <property type="entry name" value="PfkB"/>
    <property type="match status" value="1"/>
</dbReference>
<dbReference type="NCBIfam" id="NF007321">
    <property type="entry name" value="PRK09813.1"/>
    <property type="match status" value="1"/>
</dbReference>
<dbReference type="InterPro" id="IPR002173">
    <property type="entry name" value="Carboh/pur_kinase_PfkB_CS"/>
</dbReference>
<dbReference type="PANTHER" id="PTHR43085">
    <property type="entry name" value="HEXOKINASE FAMILY MEMBER"/>
    <property type="match status" value="1"/>
</dbReference>
<keyword evidence="3 6" id="KW-0418">Kinase</keyword>
<feature type="domain" description="Carbohydrate kinase PfkB" evidence="4">
    <location>
        <begin position="14"/>
        <end position="259"/>
    </location>
</feature>
<keyword evidence="8" id="KW-1185">Reference proteome</keyword>
<dbReference type="EC" id="2.7.1.218" evidence="5"/>
<proteinExistence type="inferred from homology"/>
<dbReference type="RefSeq" id="WP_042234601.1">
    <property type="nucleotide sequence ID" value="NZ_CP026520.1"/>
</dbReference>
<comment type="similarity">
    <text evidence="1">Belongs to the carbohydrate kinase PfkB family.</text>
</comment>
<dbReference type="GO" id="GO:0016301">
    <property type="term" value="F:kinase activity"/>
    <property type="evidence" value="ECO:0007669"/>
    <property type="project" value="UniProtKB-KW"/>
</dbReference>
<dbReference type="Proteomes" id="UP001527202">
    <property type="component" value="Unassembled WGS sequence"/>
</dbReference>
<dbReference type="EMBL" id="CP026520">
    <property type="protein sequence ID" value="QAV21022.1"/>
    <property type="molecule type" value="Genomic_DNA"/>
</dbReference>
<reference evidence="5 8" key="2">
    <citation type="submission" date="2022-05" db="EMBL/GenBank/DDBJ databases">
        <title>Genome Sequencing of Bee-Associated Microbes.</title>
        <authorList>
            <person name="Dunlap C."/>
        </authorList>
    </citation>
    <scope>NUCLEOTIDE SEQUENCE [LARGE SCALE GENOMIC DNA]</scope>
    <source>
        <strain evidence="5 8">NRRL B-23120</strain>
    </source>
</reference>
<sequence length="260" mass="28341">MRIVTIGDNCMDVYQASGKAYPGGNPVNVAVYLTELGAQTAYIGWVGTDMYGEIMIRAIKDKGVDTSRISKKAGKTAVTQVEMIGNDRKFGDYDEGVMAQFSLTPEEISFAGNYQLVHSGIWGHADKYFAAFKEKGLVTSFDFSDQLGDELVQTLTPHVDYPFFSYTRDDDYIRRLLTEVKQRGSQIAVATLGENGSLAYDGERFYTCGVGKVNVADTMGAGDSFIAGFIHGRLNGLRVEACLEQGASTAAKTIGYFGAW</sequence>
<dbReference type="Proteomes" id="UP000288943">
    <property type="component" value="Chromosome"/>
</dbReference>
<evidence type="ECO:0000256" key="1">
    <source>
        <dbReference type="ARBA" id="ARBA00010688"/>
    </source>
</evidence>
<evidence type="ECO:0000256" key="3">
    <source>
        <dbReference type="ARBA" id="ARBA00022777"/>
    </source>
</evidence>